<name>Q10L23_ORYSJ</name>
<gene>
    <name evidence="1" type="ordered locus">LOC_Os03g24699</name>
</gene>
<reference evidence="1" key="1">
    <citation type="journal article" date="2005" name="Genome Res.">
        <title>Sequence, annotation, and analysis of synteny between rice chromosome 3 and diverged grass species.</title>
        <authorList>
            <consortium name="Rice Chromosome 3 Sequencing Consortium"/>
            <person name="Buell C.R."/>
            <person name="Yuan Q."/>
            <person name="Ouyang S."/>
            <person name="Liu J."/>
            <person name="Zhu W."/>
            <person name="Wang A."/>
            <person name="Maiti R."/>
            <person name="Haas B."/>
            <person name="Wortman J."/>
            <person name="Pertea M."/>
            <person name="Jones K.M."/>
            <person name="Kim M."/>
            <person name="Overton L."/>
            <person name="Tsitrin T."/>
            <person name="Fadrosh D."/>
            <person name="Bera J."/>
            <person name="Weaver B."/>
            <person name="Jin S."/>
            <person name="Johri S."/>
            <person name="Reardon M."/>
            <person name="Webb K."/>
            <person name="Hill J."/>
            <person name="Moffat K."/>
            <person name="Tallon L."/>
            <person name="Van Aken S."/>
            <person name="Lewis M."/>
            <person name="Utterback T."/>
            <person name="Feldblyum T."/>
            <person name="Zismann V."/>
            <person name="Iobst S."/>
            <person name="Hsiao J."/>
            <person name="de Vazeille A.R."/>
            <person name="Salzberg S.L."/>
            <person name="White O."/>
            <person name="Fraser C."/>
            <person name="Yu Y."/>
            <person name="Kim H."/>
            <person name="Rambo T."/>
            <person name="Currie J."/>
            <person name="Collura K."/>
            <person name="Kernodle-Thompson S."/>
            <person name="Wei F."/>
            <person name="Kudrna K."/>
            <person name="Ammiraju J.S."/>
            <person name="Luo M."/>
            <person name="Goicoechea J.L."/>
            <person name="Wing R.A."/>
            <person name="Henry D."/>
            <person name="Oates R."/>
            <person name="Palmer M."/>
            <person name="Pries G."/>
            <person name="Saski C."/>
            <person name="Simmons J."/>
            <person name="Soderlund C."/>
            <person name="Nelson W."/>
            <person name="de la Bastide M."/>
            <person name="Spiegel L."/>
            <person name="Nascimento L."/>
            <person name="Huang E."/>
            <person name="Preston R."/>
            <person name="Zutavern T."/>
            <person name="Palmer L."/>
            <person name="O'Shaughnessy A."/>
            <person name="Dike S."/>
            <person name="McCombie W.R."/>
            <person name="Minx P."/>
            <person name="Cordum H."/>
            <person name="Wilson R."/>
            <person name="Jin W."/>
            <person name="Lee H.R."/>
            <person name="Jiang J."/>
            <person name="Jackson S."/>
        </authorList>
    </citation>
    <scope>NUCLEOTIDE SEQUENCE [LARGE SCALE GENOMIC DNA]</scope>
</reference>
<proteinExistence type="predicted"/>
<sequence length="17" mass="2224">MRKKTKRDREDMWDSQI</sequence>
<reference evidence="1" key="2">
    <citation type="submission" date="2006-06" db="EMBL/GenBank/DDBJ databases">
        <authorList>
            <person name="Buell R."/>
            <person name="Wing R.A."/>
            <person name="McCombie W.A."/>
            <person name="Ouyang S."/>
        </authorList>
    </citation>
    <scope>NUCLEOTIDE SEQUENCE</scope>
</reference>
<dbReference type="EMBL" id="DP000009">
    <property type="protein sequence ID" value="ABF96087.1"/>
    <property type="molecule type" value="Genomic_DNA"/>
</dbReference>
<organism evidence="1">
    <name type="scientific">Oryza sativa subsp. japonica</name>
    <name type="common">Rice</name>
    <dbReference type="NCBI Taxonomy" id="39947"/>
    <lineage>
        <taxon>Eukaryota</taxon>
        <taxon>Viridiplantae</taxon>
        <taxon>Streptophyta</taxon>
        <taxon>Embryophyta</taxon>
        <taxon>Tracheophyta</taxon>
        <taxon>Spermatophyta</taxon>
        <taxon>Magnoliopsida</taxon>
        <taxon>Liliopsida</taxon>
        <taxon>Poales</taxon>
        <taxon>Poaceae</taxon>
        <taxon>BOP clade</taxon>
        <taxon>Oryzoideae</taxon>
        <taxon>Oryzeae</taxon>
        <taxon>Oryzinae</taxon>
        <taxon>Oryza</taxon>
        <taxon>Oryza sativa</taxon>
    </lineage>
</organism>
<accession>Q10L23</accession>
<evidence type="ECO:0000313" key="1">
    <source>
        <dbReference type="EMBL" id="ABF96087.1"/>
    </source>
</evidence>
<dbReference type="AlphaFoldDB" id="Q10L23"/>
<protein>
    <submittedName>
        <fullName evidence="1">Uncharacterized protein</fullName>
    </submittedName>
</protein>